<comment type="caution">
    <text evidence="1">The sequence shown here is derived from an EMBL/GenBank/DDBJ whole genome shotgun (WGS) entry which is preliminary data.</text>
</comment>
<evidence type="ECO:0000313" key="2">
    <source>
        <dbReference type="Proteomes" id="UP000266340"/>
    </source>
</evidence>
<organism evidence="1 2">
    <name type="scientific">Cohnella faecalis</name>
    <dbReference type="NCBI Taxonomy" id="2315694"/>
    <lineage>
        <taxon>Bacteria</taxon>
        <taxon>Bacillati</taxon>
        <taxon>Bacillota</taxon>
        <taxon>Bacilli</taxon>
        <taxon>Bacillales</taxon>
        <taxon>Paenibacillaceae</taxon>
        <taxon>Cohnella</taxon>
    </lineage>
</organism>
<sequence length="47" mass="5706">MLPLLSDELLLDAYRHAVRLSLDWDFVQMLRMEIRRRKLPLPEEQVV</sequence>
<dbReference type="Proteomes" id="UP000266340">
    <property type="component" value="Unassembled WGS sequence"/>
</dbReference>
<dbReference type="AlphaFoldDB" id="A0A398CHQ6"/>
<dbReference type="Gene3D" id="1.10.287.1100">
    <property type="entry name" value="Sporulation inhibitor A"/>
    <property type="match status" value="1"/>
</dbReference>
<keyword evidence="2" id="KW-1185">Reference proteome</keyword>
<proteinExistence type="predicted"/>
<dbReference type="OrthoDB" id="2933732at2"/>
<accession>A0A398CHQ6</accession>
<evidence type="ECO:0000313" key="1">
    <source>
        <dbReference type="EMBL" id="RIE02776.1"/>
    </source>
</evidence>
<reference evidence="1 2" key="1">
    <citation type="submission" date="2018-09" db="EMBL/GenBank/DDBJ databases">
        <title>Cohnella cavernae sp. nov., isolated from a karst cave.</title>
        <authorList>
            <person name="Zhu H."/>
        </authorList>
    </citation>
    <scope>NUCLEOTIDE SEQUENCE [LARGE SCALE GENOMIC DNA]</scope>
    <source>
        <strain evidence="1 2">K2E09-144</strain>
    </source>
</reference>
<dbReference type="InterPro" id="IPR036916">
    <property type="entry name" value="Sda_sf"/>
</dbReference>
<gene>
    <name evidence="1" type="ORF">D3H35_19250</name>
</gene>
<dbReference type="Pfam" id="PF08970">
    <property type="entry name" value="Sda"/>
    <property type="match status" value="1"/>
</dbReference>
<dbReference type="SUPFAM" id="SSF100985">
    <property type="entry name" value="Sporulation inhibitor Sda"/>
    <property type="match status" value="1"/>
</dbReference>
<dbReference type="RefSeq" id="WP_119150810.1">
    <property type="nucleotide sequence ID" value="NZ_JBHSOV010000035.1"/>
</dbReference>
<protein>
    <submittedName>
        <fullName evidence="1">Sporulation histidine kinase inhibitor Sda</fullName>
    </submittedName>
</protein>
<dbReference type="EMBL" id="QXJM01000039">
    <property type="protein sequence ID" value="RIE02776.1"/>
    <property type="molecule type" value="Genomic_DNA"/>
</dbReference>
<name>A0A398CHQ6_9BACL</name>
<dbReference type="InterPro" id="IPR015064">
    <property type="entry name" value="Sda"/>
</dbReference>